<organism evidence="1 2">
    <name type="scientific">Starmerella bacillaris</name>
    <name type="common">Yeast</name>
    <name type="synonym">Candida zemplinina</name>
    <dbReference type="NCBI Taxonomy" id="1247836"/>
    <lineage>
        <taxon>Eukaryota</taxon>
        <taxon>Fungi</taxon>
        <taxon>Dikarya</taxon>
        <taxon>Ascomycota</taxon>
        <taxon>Saccharomycotina</taxon>
        <taxon>Dipodascomycetes</taxon>
        <taxon>Dipodascales</taxon>
        <taxon>Trichomonascaceae</taxon>
        <taxon>Starmerella</taxon>
    </lineage>
</organism>
<proteinExistence type="predicted"/>
<protein>
    <submittedName>
        <fullName evidence="1">Uncharacterized protein</fullName>
    </submittedName>
</protein>
<dbReference type="Proteomes" id="UP001362899">
    <property type="component" value="Unassembled WGS sequence"/>
</dbReference>
<reference evidence="1 2" key="1">
    <citation type="journal article" date="2023" name="Elife">
        <title>Identification of key yeast species and microbe-microbe interactions impacting larval growth of Drosophila in the wild.</title>
        <authorList>
            <person name="Mure A."/>
            <person name="Sugiura Y."/>
            <person name="Maeda R."/>
            <person name="Honda K."/>
            <person name="Sakurai N."/>
            <person name="Takahashi Y."/>
            <person name="Watada M."/>
            <person name="Katoh T."/>
            <person name="Gotoh A."/>
            <person name="Gotoh Y."/>
            <person name="Taniguchi I."/>
            <person name="Nakamura K."/>
            <person name="Hayashi T."/>
            <person name="Katayama T."/>
            <person name="Uemura T."/>
            <person name="Hattori Y."/>
        </authorList>
    </citation>
    <scope>NUCLEOTIDE SEQUENCE [LARGE SCALE GENOMIC DNA]</scope>
    <source>
        <strain evidence="1 2">SB-73</strain>
    </source>
</reference>
<evidence type="ECO:0000313" key="1">
    <source>
        <dbReference type="EMBL" id="GMM53281.1"/>
    </source>
</evidence>
<evidence type="ECO:0000313" key="2">
    <source>
        <dbReference type="Proteomes" id="UP001362899"/>
    </source>
</evidence>
<name>A0AAV5RP33_STABA</name>
<gene>
    <name evidence="1" type="ORF">DASB73_042440</name>
</gene>
<keyword evidence="2" id="KW-1185">Reference proteome</keyword>
<comment type="caution">
    <text evidence="1">The sequence shown here is derived from an EMBL/GenBank/DDBJ whole genome shotgun (WGS) entry which is preliminary data.</text>
</comment>
<dbReference type="EMBL" id="BTGC01000008">
    <property type="protein sequence ID" value="GMM53281.1"/>
    <property type="molecule type" value="Genomic_DNA"/>
</dbReference>
<accession>A0AAV5RP33</accession>
<sequence length="411" mass="48335">MDSTLFVPKTRSTARKHVSVQGARKHECSDSFKSDRLNQIMDLNSQFEEEEELDLESTDEWDITNGSRIRFLAQVKGFRSYHRLIACIPIIRSLCSRIMTLSRRKYSSFPLMMQQVDRALLDLAQCEKTFFAEADKSKIFEQKTAELEHIKANVEKCIKNSIASVKSELYHKTKEYISDPENSQKQYDTINRETWRSQIDYQVLVSELKEYMVQVQHECNERNELLSTQEIESQLKEISDYCDEIMYTPSLQLWLESTDCLMRLHHSKIRLQILEQKLMRSLLQYQSATNLLLHIVQEAKCTTNMLKRKTQELQNNCDPQALLKVVEEEQVLMSFIDIAKSEQKMAVDNMEDNPYIQECRRVIEEEEQRRNASFRSKLHRTDKCGKNAIWALSWNPKTKLLKSKALHQISE</sequence>
<dbReference type="AlphaFoldDB" id="A0AAV5RP33"/>